<evidence type="ECO:0000313" key="1">
    <source>
        <dbReference type="EMBL" id="KAF3766773.1"/>
    </source>
</evidence>
<dbReference type="Proteomes" id="UP000803844">
    <property type="component" value="Unassembled WGS sequence"/>
</dbReference>
<gene>
    <name evidence="1" type="ORF">M406DRAFT_350246</name>
</gene>
<dbReference type="GeneID" id="63839663"/>
<comment type="caution">
    <text evidence="1">The sequence shown here is derived from an EMBL/GenBank/DDBJ whole genome shotgun (WGS) entry which is preliminary data.</text>
</comment>
<keyword evidence="2" id="KW-1185">Reference proteome</keyword>
<evidence type="ECO:0000313" key="2">
    <source>
        <dbReference type="Proteomes" id="UP000803844"/>
    </source>
</evidence>
<reference evidence="1" key="1">
    <citation type="journal article" date="2020" name="Phytopathology">
        <title>Genome sequence of the chestnut blight fungus Cryphonectria parasitica EP155: A fundamental resource for an archetypical invasive plant pathogen.</title>
        <authorList>
            <person name="Crouch J.A."/>
            <person name="Dawe A."/>
            <person name="Aerts A."/>
            <person name="Barry K."/>
            <person name="Churchill A.C.L."/>
            <person name="Grimwood J."/>
            <person name="Hillman B."/>
            <person name="Milgroom M.G."/>
            <person name="Pangilinan J."/>
            <person name="Smith M."/>
            <person name="Salamov A."/>
            <person name="Schmutz J."/>
            <person name="Yadav J."/>
            <person name="Grigoriev I.V."/>
            <person name="Nuss D."/>
        </authorList>
    </citation>
    <scope>NUCLEOTIDE SEQUENCE</scope>
    <source>
        <strain evidence="1">EP155</strain>
    </source>
</reference>
<dbReference type="OrthoDB" id="4692672at2759"/>
<proteinExistence type="predicted"/>
<dbReference type="EMBL" id="MU032346">
    <property type="protein sequence ID" value="KAF3766773.1"/>
    <property type="molecule type" value="Genomic_DNA"/>
</dbReference>
<dbReference type="AlphaFoldDB" id="A0A9P5CQ31"/>
<accession>A0A9P5CQ31</accession>
<protein>
    <submittedName>
        <fullName evidence="1">Uncharacterized protein</fullName>
    </submittedName>
</protein>
<sequence length="407" mass="45568">MCLLIGQVSGAAAALDTCSTPRIIREMSPATRRPGKALWDWAWKRVRGAKPISRAAQQEVNEEVSKSLRDPAWTTGAGAQHHHHISLLDLPTEVRLKIWHHLFTDLIADLTDNLFASFLVYGHMYDVTPSHKQPCQWTSEDHRDAIHTLESLRFYGPKQQLMRFFGVTRFELAMIQHPEFRAAVERANAAAGVASPGSGLTSLLRVNTRVYGEALEALCEHAEFVLTIKGRPDADSDKRNLYTRIDGVGPHLAFATRLKMNLVPNEILSLDESTGLTTIPDTAGTQDRLLARLEAVLEAIAPAGRLRSLEIFIDRSCLLTRDSARLILDMLQERLGARPHKETCTVKIYLGDISEEDITDEQLDKLVSAVNGKSMGRGHKARVPRRQRLGILGRPIMCHWLMHDTVY</sequence>
<dbReference type="RefSeq" id="XP_040777734.1">
    <property type="nucleotide sequence ID" value="XM_040922534.1"/>
</dbReference>
<name>A0A9P5CQ31_CRYP1</name>
<organism evidence="1 2">
    <name type="scientific">Cryphonectria parasitica (strain ATCC 38755 / EP155)</name>
    <dbReference type="NCBI Taxonomy" id="660469"/>
    <lineage>
        <taxon>Eukaryota</taxon>
        <taxon>Fungi</taxon>
        <taxon>Dikarya</taxon>
        <taxon>Ascomycota</taxon>
        <taxon>Pezizomycotina</taxon>
        <taxon>Sordariomycetes</taxon>
        <taxon>Sordariomycetidae</taxon>
        <taxon>Diaporthales</taxon>
        <taxon>Cryphonectriaceae</taxon>
        <taxon>Cryphonectria-Endothia species complex</taxon>
        <taxon>Cryphonectria</taxon>
    </lineage>
</organism>